<keyword evidence="2" id="KW-1185">Reference proteome</keyword>
<protein>
    <submittedName>
        <fullName evidence="1">Uncharacterized protein</fullName>
    </submittedName>
</protein>
<reference evidence="1 2" key="1">
    <citation type="submission" date="2024-11" db="EMBL/GenBank/DDBJ databases">
        <title>A near-complete genome assembly of Cinchona calisaya.</title>
        <authorList>
            <person name="Lian D.C."/>
            <person name="Zhao X.W."/>
            <person name="Wei L."/>
        </authorList>
    </citation>
    <scope>NUCLEOTIDE SEQUENCE [LARGE SCALE GENOMIC DNA]</scope>
    <source>
        <tissue evidence="1">Nenye</tissue>
    </source>
</reference>
<dbReference type="EMBL" id="JBJUIK010000012">
    <property type="protein sequence ID" value="KAL3511217.1"/>
    <property type="molecule type" value="Genomic_DNA"/>
</dbReference>
<evidence type="ECO:0000313" key="2">
    <source>
        <dbReference type="Proteomes" id="UP001630127"/>
    </source>
</evidence>
<evidence type="ECO:0000313" key="1">
    <source>
        <dbReference type="EMBL" id="KAL3511217.1"/>
    </source>
</evidence>
<dbReference type="Proteomes" id="UP001630127">
    <property type="component" value="Unassembled WGS sequence"/>
</dbReference>
<gene>
    <name evidence="1" type="ORF">ACH5RR_030618</name>
</gene>
<comment type="caution">
    <text evidence="1">The sequence shown here is derived from an EMBL/GenBank/DDBJ whole genome shotgun (WGS) entry which is preliminary data.</text>
</comment>
<name>A0ABD2YZE5_9GENT</name>
<dbReference type="AlphaFoldDB" id="A0ABD2YZE5"/>
<organism evidence="1 2">
    <name type="scientific">Cinchona calisaya</name>
    <dbReference type="NCBI Taxonomy" id="153742"/>
    <lineage>
        <taxon>Eukaryota</taxon>
        <taxon>Viridiplantae</taxon>
        <taxon>Streptophyta</taxon>
        <taxon>Embryophyta</taxon>
        <taxon>Tracheophyta</taxon>
        <taxon>Spermatophyta</taxon>
        <taxon>Magnoliopsida</taxon>
        <taxon>eudicotyledons</taxon>
        <taxon>Gunneridae</taxon>
        <taxon>Pentapetalae</taxon>
        <taxon>asterids</taxon>
        <taxon>lamiids</taxon>
        <taxon>Gentianales</taxon>
        <taxon>Rubiaceae</taxon>
        <taxon>Cinchonoideae</taxon>
        <taxon>Cinchoneae</taxon>
        <taxon>Cinchona</taxon>
    </lineage>
</organism>
<proteinExistence type="predicted"/>
<sequence>MASSSTPHPAKDKIDELYELYLRMRVAKRNLSDTIQEINELSQVIAVEGGFHERLTEEQYLEKVEKLKSKEQIHKDQNQEFDRAALNYYQKLFKDEAQICDYLEGREKLRLWYTEEREFQRLSWIWVTFGYRFNVSVVENDVKKERIMELGRQNGITVNEVRIEPVSPRTHQLYEERLRREQEQLKKNQMDAMLGLLDHWRLHKDD</sequence>
<accession>A0ABD2YZE5</accession>